<evidence type="ECO:0000313" key="7">
    <source>
        <dbReference type="EMBL" id="KAL3820158.1"/>
    </source>
</evidence>
<dbReference type="Gene3D" id="3.20.20.80">
    <property type="entry name" value="Glycosidases"/>
    <property type="match status" value="1"/>
</dbReference>
<evidence type="ECO:0000256" key="5">
    <source>
        <dbReference type="RuleBase" id="RU004336"/>
    </source>
</evidence>
<evidence type="ECO:0000313" key="8">
    <source>
        <dbReference type="Proteomes" id="UP001634393"/>
    </source>
</evidence>
<keyword evidence="6" id="KW-0732">Signal</keyword>
<evidence type="ECO:0000256" key="6">
    <source>
        <dbReference type="SAM" id="SignalP"/>
    </source>
</evidence>
<dbReference type="InterPro" id="IPR017853">
    <property type="entry name" value="GH"/>
</dbReference>
<dbReference type="Proteomes" id="UP001634393">
    <property type="component" value="Unassembled WGS sequence"/>
</dbReference>
<name>A0ABD3S6S8_9LAMI</name>
<keyword evidence="8" id="KW-1185">Reference proteome</keyword>
<dbReference type="AlphaFoldDB" id="A0ABD3S6S8"/>
<evidence type="ECO:0000256" key="2">
    <source>
        <dbReference type="ARBA" id="ARBA00022801"/>
    </source>
</evidence>
<dbReference type="SUPFAM" id="SSF51445">
    <property type="entry name" value="(Trans)glycosidases"/>
    <property type="match status" value="1"/>
</dbReference>
<keyword evidence="2 5" id="KW-0378">Hydrolase</keyword>
<dbReference type="PROSITE" id="PS00587">
    <property type="entry name" value="GLYCOSYL_HYDROL_F17"/>
    <property type="match status" value="1"/>
</dbReference>
<dbReference type="Pfam" id="PF00332">
    <property type="entry name" value="Glyco_hydro_17"/>
    <property type="match status" value="1"/>
</dbReference>
<dbReference type="InterPro" id="IPR044965">
    <property type="entry name" value="Glyco_hydro_17_plant"/>
</dbReference>
<sequence length="387" mass="42215">MPPLPLYTTIIFLLLFSGASTTSAATTLGVTYNTANSNLPPPERVASTLRSIQIPTVRILNPTASAVRAFAYTNISLLLSVPNSLLPSFAANRSAASLWLYNTVLPFHPRTKISLISVGSDALTSTSPLETVDPTTSLLPAIRNLHLSLIELGIKSIPVSTTFSFVSIMTTSFPPSSSEFQEPVYSLVIRPLLQFLEETNSSFLINLYPYNIYRIDSEIPIGYALFEEHPFNFRDDLITGVRYRNLFDMMVDAVVAAMAVSGQENIPVVVAETGWPSEAEARDTGNYAEMFLKGLVAHLKSGLGTPLRKEGVAEAYIYQLFDDDESVVNGTSDIASVSSRAGQQHWGIMYPNMTLKYNLDFSGSRGERLMDIGVGVIASLVSVLLLL</sequence>
<keyword evidence="3 5" id="KW-0326">Glycosidase</keyword>
<feature type="signal peptide" evidence="6">
    <location>
        <begin position="1"/>
        <end position="24"/>
    </location>
</feature>
<proteinExistence type="inferred from homology"/>
<protein>
    <submittedName>
        <fullName evidence="7">Uncharacterized protein</fullName>
    </submittedName>
</protein>
<evidence type="ECO:0000256" key="3">
    <source>
        <dbReference type="ARBA" id="ARBA00023295"/>
    </source>
</evidence>
<evidence type="ECO:0000256" key="1">
    <source>
        <dbReference type="ARBA" id="ARBA00008773"/>
    </source>
</evidence>
<feature type="chain" id="PRO_5044807938" evidence="6">
    <location>
        <begin position="25"/>
        <end position="387"/>
    </location>
</feature>
<comment type="caution">
    <text evidence="7">The sequence shown here is derived from an EMBL/GenBank/DDBJ whole genome shotgun (WGS) entry which is preliminary data.</text>
</comment>
<reference evidence="7 8" key="1">
    <citation type="submission" date="2024-12" db="EMBL/GenBank/DDBJ databases">
        <title>The unique morphological basis and parallel evolutionary history of personate flowers in Penstemon.</title>
        <authorList>
            <person name="Depatie T.H."/>
            <person name="Wessinger C.A."/>
        </authorList>
    </citation>
    <scope>NUCLEOTIDE SEQUENCE [LARGE SCALE GENOMIC DNA]</scope>
    <source>
        <strain evidence="7">WTNN_2</strain>
        <tissue evidence="7">Leaf</tissue>
    </source>
</reference>
<gene>
    <name evidence="7" type="ORF">ACJIZ3_006063</name>
</gene>
<dbReference type="PANTHER" id="PTHR32227">
    <property type="entry name" value="GLUCAN ENDO-1,3-BETA-GLUCOSIDASE BG1-RELATED-RELATED"/>
    <property type="match status" value="1"/>
</dbReference>
<organism evidence="7 8">
    <name type="scientific">Penstemon smallii</name>
    <dbReference type="NCBI Taxonomy" id="265156"/>
    <lineage>
        <taxon>Eukaryota</taxon>
        <taxon>Viridiplantae</taxon>
        <taxon>Streptophyta</taxon>
        <taxon>Embryophyta</taxon>
        <taxon>Tracheophyta</taxon>
        <taxon>Spermatophyta</taxon>
        <taxon>Magnoliopsida</taxon>
        <taxon>eudicotyledons</taxon>
        <taxon>Gunneridae</taxon>
        <taxon>Pentapetalae</taxon>
        <taxon>asterids</taxon>
        <taxon>lamiids</taxon>
        <taxon>Lamiales</taxon>
        <taxon>Plantaginaceae</taxon>
        <taxon>Cheloneae</taxon>
        <taxon>Penstemon</taxon>
    </lineage>
</organism>
<dbReference type="EMBL" id="JBJXBP010000007">
    <property type="protein sequence ID" value="KAL3820158.1"/>
    <property type="molecule type" value="Genomic_DNA"/>
</dbReference>
<accession>A0ABD3S6S8</accession>
<dbReference type="InterPro" id="IPR000490">
    <property type="entry name" value="Glyco_hydro_17"/>
</dbReference>
<comment type="similarity">
    <text evidence="1 4">Belongs to the glycosyl hydrolase 17 family.</text>
</comment>
<evidence type="ECO:0000256" key="4">
    <source>
        <dbReference type="RuleBase" id="RU004335"/>
    </source>
</evidence>
<dbReference type="GO" id="GO:0016798">
    <property type="term" value="F:hydrolase activity, acting on glycosyl bonds"/>
    <property type="evidence" value="ECO:0007669"/>
    <property type="project" value="UniProtKB-KW"/>
</dbReference>